<dbReference type="PANTHER" id="PTHR22893:SF91">
    <property type="entry name" value="NADPH DEHYDROGENASE 2-RELATED"/>
    <property type="match status" value="1"/>
</dbReference>
<dbReference type="SUPFAM" id="SSF51395">
    <property type="entry name" value="FMN-linked oxidoreductases"/>
    <property type="match status" value="1"/>
</dbReference>
<dbReference type="Gene3D" id="3.20.20.70">
    <property type="entry name" value="Aldolase class I"/>
    <property type="match status" value="2"/>
</dbReference>
<protein>
    <recommendedName>
        <fullName evidence="1">NADH:flavin oxidoreductase/NADH oxidase N-terminal domain-containing protein</fullName>
    </recommendedName>
</protein>
<dbReference type="PANTHER" id="PTHR22893">
    <property type="entry name" value="NADH OXIDOREDUCTASE-RELATED"/>
    <property type="match status" value="1"/>
</dbReference>
<dbReference type="EMBL" id="JARJLG010000133">
    <property type="protein sequence ID" value="KAJ7739255.1"/>
    <property type="molecule type" value="Genomic_DNA"/>
</dbReference>
<feature type="domain" description="NADH:flavin oxidoreductase/NADH oxidase N-terminal" evidence="1">
    <location>
        <begin position="7"/>
        <end position="92"/>
    </location>
</feature>
<dbReference type="InterPro" id="IPR045247">
    <property type="entry name" value="Oye-like"/>
</dbReference>
<evidence type="ECO:0000313" key="3">
    <source>
        <dbReference type="Proteomes" id="UP001215280"/>
    </source>
</evidence>
<dbReference type="GO" id="GO:0003959">
    <property type="term" value="F:NADPH dehydrogenase activity"/>
    <property type="evidence" value="ECO:0007669"/>
    <property type="project" value="TreeGrafter"/>
</dbReference>
<dbReference type="InterPro" id="IPR001155">
    <property type="entry name" value="OxRdtase_FMN_N"/>
</dbReference>
<dbReference type="InterPro" id="IPR013785">
    <property type="entry name" value="Aldolase_TIM"/>
</dbReference>
<comment type="caution">
    <text evidence="2">The sequence shown here is derived from an EMBL/GenBank/DDBJ whole genome shotgun (WGS) entry which is preliminary data.</text>
</comment>
<accession>A0AAD7IBG0</accession>
<proteinExistence type="predicted"/>
<feature type="domain" description="NADH:flavin oxidoreductase/NADH oxidase N-terminal" evidence="1">
    <location>
        <begin position="110"/>
        <end position="318"/>
    </location>
</feature>
<keyword evidence="3" id="KW-1185">Reference proteome</keyword>
<name>A0AAD7IBG0_9AGAR</name>
<evidence type="ECO:0000313" key="2">
    <source>
        <dbReference type="EMBL" id="KAJ7739255.1"/>
    </source>
</evidence>
<organism evidence="2 3">
    <name type="scientific">Mycena maculata</name>
    <dbReference type="NCBI Taxonomy" id="230809"/>
    <lineage>
        <taxon>Eukaryota</taxon>
        <taxon>Fungi</taxon>
        <taxon>Dikarya</taxon>
        <taxon>Basidiomycota</taxon>
        <taxon>Agaricomycotina</taxon>
        <taxon>Agaricomycetes</taxon>
        <taxon>Agaricomycetidae</taxon>
        <taxon>Agaricales</taxon>
        <taxon>Marasmiineae</taxon>
        <taxon>Mycenaceae</taxon>
        <taxon>Mycena</taxon>
    </lineage>
</organism>
<dbReference type="GO" id="GO:0010181">
    <property type="term" value="F:FMN binding"/>
    <property type="evidence" value="ECO:0007669"/>
    <property type="project" value="InterPro"/>
</dbReference>
<gene>
    <name evidence="2" type="ORF">DFH07DRAFT_870440</name>
</gene>
<dbReference type="Proteomes" id="UP001215280">
    <property type="component" value="Unassembled WGS sequence"/>
</dbReference>
<dbReference type="AlphaFoldDB" id="A0AAD7IBG0"/>
<evidence type="ECO:0000259" key="1">
    <source>
        <dbReference type="Pfam" id="PF00724"/>
    </source>
</evidence>
<dbReference type="Pfam" id="PF00724">
    <property type="entry name" value="Oxidored_FMN"/>
    <property type="match status" value="2"/>
</dbReference>
<reference evidence="2" key="1">
    <citation type="submission" date="2023-03" db="EMBL/GenBank/DDBJ databases">
        <title>Massive genome expansion in bonnet fungi (Mycena s.s.) driven by repeated elements and novel gene families across ecological guilds.</title>
        <authorList>
            <consortium name="Lawrence Berkeley National Laboratory"/>
            <person name="Harder C.B."/>
            <person name="Miyauchi S."/>
            <person name="Viragh M."/>
            <person name="Kuo A."/>
            <person name="Thoen E."/>
            <person name="Andreopoulos B."/>
            <person name="Lu D."/>
            <person name="Skrede I."/>
            <person name="Drula E."/>
            <person name="Henrissat B."/>
            <person name="Morin E."/>
            <person name="Kohler A."/>
            <person name="Barry K."/>
            <person name="LaButti K."/>
            <person name="Morin E."/>
            <person name="Salamov A."/>
            <person name="Lipzen A."/>
            <person name="Mereny Z."/>
            <person name="Hegedus B."/>
            <person name="Baldrian P."/>
            <person name="Stursova M."/>
            <person name="Weitz H."/>
            <person name="Taylor A."/>
            <person name="Grigoriev I.V."/>
            <person name="Nagy L.G."/>
            <person name="Martin F."/>
            <person name="Kauserud H."/>
        </authorList>
    </citation>
    <scope>NUCLEOTIDE SEQUENCE</scope>
    <source>
        <strain evidence="2">CBHHK188m</strain>
    </source>
</reference>
<dbReference type="CDD" id="cd02933">
    <property type="entry name" value="OYE_like_FMN"/>
    <property type="match status" value="1"/>
</dbReference>
<sequence length="345" mass="37922">MSPPTTKLFEPLKVGTLTLQHRIVLAPMTRLKADDAHVPIIPLVSDFYGQRASKPGSLLVTESTLIAARAGGVSHEPGIWSADQIKAWKALQSEDPSFPYVSASGVQLKGRDTAPRPLTVPEIQEYVQLYVQAAKNAIEAGFDGVEFHNANGYLPDQFLHEHVNRRTDEYGGSIENCARFTLEMINAIVAAIGVERTAVRFSPWSPFQEMTWTDPIPTFSYVIAQLAARHPRLAYLHLIEPRINGDSREEIEATGGGAHESNDALAALWAPRPLIRAGGFTRAGALKAAERGELVAFGRFFISNPDFPTRLERDIPLNPYNRSTFYLEGVDSPLGYTDQPFAVAA</sequence>